<dbReference type="InterPro" id="IPR000073">
    <property type="entry name" value="AB_hydrolase_1"/>
</dbReference>
<feature type="domain" description="AB hydrolase-1" evidence="1">
    <location>
        <begin position="14"/>
        <end position="187"/>
    </location>
</feature>
<evidence type="ECO:0000313" key="3">
    <source>
        <dbReference type="Proteomes" id="UP000807371"/>
    </source>
</evidence>
<evidence type="ECO:0000313" key="2">
    <source>
        <dbReference type="EMBL" id="MBH5335830.1"/>
    </source>
</evidence>
<dbReference type="InterPro" id="IPR029058">
    <property type="entry name" value="AB_hydrolase_fold"/>
</dbReference>
<evidence type="ECO:0000259" key="1">
    <source>
        <dbReference type="Pfam" id="PF12697"/>
    </source>
</evidence>
<dbReference type="SUPFAM" id="SSF53474">
    <property type="entry name" value="alpha/beta-Hydrolases"/>
    <property type="match status" value="1"/>
</dbReference>
<organism evidence="2 3">
    <name type="scientific">Streptomyces pactum</name>
    <dbReference type="NCBI Taxonomy" id="68249"/>
    <lineage>
        <taxon>Bacteria</taxon>
        <taxon>Bacillati</taxon>
        <taxon>Actinomycetota</taxon>
        <taxon>Actinomycetes</taxon>
        <taxon>Kitasatosporales</taxon>
        <taxon>Streptomycetaceae</taxon>
        <taxon>Streptomyces</taxon>
    </lineage>
</organism>
<gene>
    <name evidence="2" type="ORF">IHE55_13935</name>
</gene>
<dbReference type="GO" id="GO:0016787">
    <property type="term" value="F:hydrolase activity"/>
    <property type="evidence" value="ECO:0007669"/>
    <property type="project" value="UniProtKB-KW"/>
</dbReference>
<dbReference type="EMBL" id="JACYXC010000001">
    <property type="protein sequence ID" value="MBH5335830.1"/>
    <property type="molecule type" value="Genomic_DNA"/>
</dbReference>
<protein>
    <submittedName>
        <fullName evidence="2">Alpha/beta fold hydrolase</fullName>
    </submittedName>
</protein>
<proteinExistence type="predicted"/>
<keyword evidence="2" id="KW-0378">Hydrolase</keyword>
<dbReference type="Pfam" id="PF12697">
    <property type="entry name" value="Abhydrolase_6"/>
    <property type="match status" value="1"/>
</dbReference>
<reference evidence="2 3" key="1">
    <citation type="submission" date="2020-09" db="EMBL/GenBank/DDBJ databases">
        <title>Biosynthesis of the nuclear factor of activated T cells inhibitor NFAT-133 and its congeners in Streptomyces pactum.</title>
        <authorList>
            <person name="Zhou W."/>
            <person name="Posri P."/>
            <person name="Abugrain M.E."/>
            <person name="Weisberg A.J."/>
            <person name="Chang J.H."/>
            <person name="Mahmud T."/>
        </authorList>
    </citation>
    <scope>NUCLEOTIDE SEQUENCE [LARGE SCALE GENOMIC DNA]</scope>
    <source>
        <strain evidence="2 3">ATCC 27456</strain>
    </source>
</reference>
<comment type="caution">
    <text evidence="2">The sequence shown here is derived from an EMBL/GenBank/DDBJ whole genome shotgun (WGS) entry which is preliminary data.</text>
</comment>
<dbReference type="Proteomes" id="UP000807371">
    <property type="component" value="Unassembled WGS sequence"/>
</dbReference>
<accession>A0ABS0NKW2</accession>
<sequence>MVLPATAAPPRAAVLLLHGGREHGLARPGEWNLPAVRMRPFEQAIARATRRTGVVTGWVRYRHRGWNGERRDAARDAEQALTELARLAGPVPVVLVGHSMGGRAALRVAGHPSVRAVVGLAPWCPPEDPVDQLGGRRVVLLHGDEDRTTDPRASVELVRRARQAGAQACALVLPGGDHAMLRRAPAWHRLTRDTVAGLLGIGPLPRVVAHALA</sequence>
<name>A0ABS0NKW2_9ACTN</name>
<dbReference type="Gene3D" id="3.40.50.1820">
    <property type="entry name" value="alpha/beta hydrolase"/>
    <property type="match status" value="1"/>
</dbReference>
<keyword evidence="3" id="KW-1185">Reference proteome</keyword>